<dbReference type="Proteomes" id="UP000240760">
    <property type="component" value="Unassembled WGS sequence"/>
</dbReference>
<dbReference type="AlphaFoldDB" id="A0A2T4CDM6"/>
<keyword evidence="2" id="KW-1185">Reference proteome</keyword>
<evidence type="ECO:0000313" key="2">
    <source>
        <dbReference type="Proteomes" id="UP000240760"/>
    </source>
</evidence>
<protein>
    <submittedName>
        <fullName evidence="1">Uncharacterized protein</fullName>
    </submittedName>
</protein>
<gene>
    <name evidence="1" type="ORF">M440DRAFT_243333</name>
</gene>
<evidence type="ECO:0000313" key="1">
    <source>
        <dbReference type="EMBL" id="PTB79646.1"/>
    </source>
</evidence>
<proteinExistence type="predicted"/>
<dbReference type="EMBL" id="KZ679128">
    <property type="protein sequence ID" value="PTB79646.1"/>
    <property type="molecule type" value="Genomic_DNA"/>
</dbReference>
<reference evidence="1 2" key="1">
    <citation type="submission" date="2016-07" db="EMBL/GenBank/DDBJ databases">
        <title>Multiple horizontal gene transfer events from other fungi enriched the ability of initially mycotrophic Trichoderma (Ascomycota) to feed on dead plant biomass.</title>
        <authorList>
            <consortium name="DOE Joint Genome Institute"/>
            <person name="Aerts A."/>
            <person name="Atanasova L."/>
            <person name="Chenthamara K."/>
            <person name="Zhang J."/>
            <person name="Grujic M."/>
            <person name="Henrissat B."/>
            <person name="Kuo A."/>
            <person name="Salamov A."/>
            <person name="Lipzen A."/>
            <person name="Labutti K."/>
            <person name="Barry K."/>
            <person name="Miao Y."/>
            <person name="Rahimi M.J."/>
            <person name="Shen Q."/>
            <person name="Grigoriev I.V."/>
            <person name="Kubicek C.P."/>
            <person name="Druzhinina I.S."/>
        </authorList>
    </citation>
    <scope>NUCLEOTIDE SEQUENCE [LARGE SCALE GENOMIC DNA]</scope>
    <source>
        <strain evidence="1 2">ATCC 18648</strain>
    </source>
</reference>
<accession>A0A2T4CDM6</accession>
<organism evidence="1 2">
    <name type="scientific">Trichoderma longibrachiatum ATCC 18648</name>
    <dbReference type="NCBI Taxonomy" id="983965"/>
    <lineage>
        <taxon>Eukaryota</taxon>
        <taxon>Fungi</taxon>
        <taxon>Dikarya</taxon>
        <taxon>Ascomycota</taxon>
        <taxon>Pezizomycotina</taxon>
        <taxon>Sordariomycetes</taxon>
        <taxon>Hypocreomycetidae</taxon>
        <taxon>Hypocreales</taxon>
        <taxon>Hypocreaceae</taxon>
        <taxon>Trichoderma</taxon>
    </lineage>
</organism>
<sequence length="163" mass="18542">MSRLRTGKVPRIRHIRVQHVRACMYPSASKAEPEERSEGLKTRPLRVEDELSWGFPASPALRDQYLATGSFDLSSPGRRFHPLQHEAKAARPFCVQCYPVVALHRCVVAHTRAGRRAEIPEMVEGRRSRCWSSCGNGSVERRRRIGLPVCLIMRVTPGYHFVP</sequence>
<name>A0A2T4CDM6_TRILO</name>